<evidence type="ECO:0000256" key="4">
    <source>
        <dbReference type="ARBA" id="ARBA00023014"/>
    </source>
</evidence>
<evidence type="ECO:0000256" key="1">
    <source>
        <dbReference type="ARBA" id="ARBA00022691"/>
    </source>
</evidence>
<dbReference type="PROSITE" id="PS51918">
    <property type="entry name" value="RADICAL_SAM"/>
    <property type="match status" value="1"/>
</dbReference>
<evidence type="ECO:0000259" key="5">
    <source>
        <dbReference type="PROSITE" id="PS51918"/>
    </source>
</evidence>
<keyword evidence="1" id="KW-0949">S-adenosyl-L-methionine</keyword>
<dbReference type="Pfam" id="PF04055">
    <property type="entry name" value="Radical_SAM"/>
    <property type="match status" value="1"/>
</dbReference>
<proteinExistence type="predicted"/>
<dbReference type="PANTHER" id="PTHR11228:SF7">
    <property type="entry name" value="PQQA PEPTIDE CYCLASE"/>
    <property type="match status" value="1"/>
</dbReference>
<dbReference type="SFLD" id="SFLDG01067">
    <property type="entry name" value="SPASM/twitch_domain_containing"/>
    <property type="match status" value="1"/>
</dbReference>
<keyword evidence="3" id="KW-0408">Iron</keyword>
<comment type="caution">
    <text evidence="6">The sequence shown here is derived from an EMBL/GenBank/DDBJ whole genome shotgun (WGS) entry which is preliminary data.</text>
</comment>
<evidence type="ECO:0000313" key="6">
    <source>
        <dbReference type="EMBL" id="MCR2044121.1"/>
    </source>
</evidence>
<dbReference type="EMBL" id="JANJZL010000004">
    <property type="protein sequence ID" value="MCR2044121.1"/>
    <property type="molecule type" value="Genomic_DNA"/>
</dbReference>
<dbReference type="InterPro" id="IPR013785">
    <property type="entry name" value="Aldolase_TIM"/>
</dbReference>
<gene>
    <name evidence="6" type="ORF">NSA23_08310</name>
</gene>
<dbReference type="PANTHER" id="PTHR11228">
    <property type="entry name" value="RADICAL SAM DOMAIN PROTEIN"/>
    <property type="match status" value="1"/>
</dbReference>
<dbReference type="GO" id="GO:0046872">
    <property type="term" value="F:metal ion binding"/>
    <property type="evidence" value="ECO:0007669"/>
    <property type="project" value="UniProtKB-KW"/>
</dbReference>
<dbReference type="CDD" id="cd01335">
    <property type="entry name" value="Radical_SAM"/>
    <property type="match status" value="1"/>
</dbReference>
<dbReference type="GO" id="GO:0003824">
    <property type="term" value="F:catalytic activity"/>
    <property type="evidence" value="ECO:0007669"/>
    <property type="project" value="InterPro"/>
</dbReference>
<accession>A0A9X2MN56</accession>
<dbReference type="NCBIfam" id="TIGR04085">
    <property type="entry name" value="rSAM_more_4Fe4S"/>
    <property type="match status" value="1"/>
</dbReference>
<dbReference type="SFLD" id="SFLDG01386">
    <property type="entry name" value="main_SPASM_domain-containing"/>
    <property type="match status" value="1"/>
</dbReference>
<dbReference type="Pfam" id="PF13186">
    <property type="entry name" value="SPASM"/>
    <property type="match status" value="1"/>
</dbReference>
<dbReference type="InterPro" id="IPR050377">
    <property type="entry name" value="Radical_SAM_PqqE_MftC-like"/>
</dbReference>
<dbReference type="Gene3D" id="1.10.10.1150">
    <property type="entry name" value="Coenzyme PQQ synthesis protein D (PqqD)"/>
    <property type="match status" value="1"/>
</dbReference>
<keyword evidence="2" id="KW-0479">Metal-binding</keyword>
<evidence type="ECO:0000313" key="7">
    <source>
        <dbReference type="Proteomes" id="UP001142078"/>
    </source>
</evidence>
<name>A0A9X2MN56_9FIRM</name>
<keyword evidence="7" id="KW-1185">Reference proteome</keyword>
<dbReference type="InterPro" id="IPR008792">
    <property type="entry name" value="PQQD"/>
</dbReference>
<dbReference type="GO" id="GO:0051536">
    <property type="term" value="F:iron-sulfur cluster binding"/>
    <property type="evidence" value="ECO:0007669"/>
    <property type="project" value="UniProtKB-KW"/>
</dbReference>
<sequence length="436" mass="50660">MDKDILRISDKVTFKKIKNDYYINTNYDKDYRLENLSSEIFDLIYKQKELQDIVNILQNRYKVSKKTIERDVYALINKLIKLRILEYNNKTKEIVSCGTKENLACGVKTETDIFKKGHKQNIPINVDFHVTYKCNLKCKHCYAADQYKNNSSEELTFNEIIDMLDQLDEMGVFYLRITGGEPFIHPYFLDILNYAYKKKFAVSIVTNGTLLDDKIINRLKRFNLRKMTFSLHGGNSDTHDFFVGVNGSFEKLKANILKCKKAGIPIEISWTVTKDSVKDLELVKKLGKELNVPLGISTRIIPQINGKLSPKKWRLTSTQLTKFIIENKYKLQPLECTIGNKLQINSDGTVQPCLFVNDIIGNIKEDKIKDIWDKLVKNRSKWYKDFYVEPVECKECKYNINCHRCPGVAKIENGSPNSCSETSKWEAESFYLSKYI</sequence>
<protein>
    <submittedName>
        <fullName evidence="6">Radical SAM/SPASM domain-containing protein</fullName>
    </submittedName>
</protein>
<dbReference type="InterPro" id="IPR023885">
    <property type="entry name" value="4Fe4S-binding_SPASM_dom"/>
</dbReference>
<dbReference type="InterPro" id="IPR007197">
    <property type="entry name" value="rSAM"/>
</dbReference>
<dbReference type="InterPro" id="IPR041881">
    <property type="entry name" value="PqqD_sf"/>
</dbReference>
<dbReference type="Gene3D" id="3.20.20.70">
    <property type="entry name" value="Aldolase class I"/>
    <property type="match status" value="1"/>
</dbReference>
<feature type="domain" description="Radical SAM core" evidence="5">
    <location>
        <begin position="118"/>
        <end position="326"/>
    </location>
</feature>
<dbReference type="SFLD" id="SFLDS00029">
    <property type="entry name" value="Radical_SAM"/>
    <property type="match status" value="1"/>
</dbReference>
<organism evidence="6 7">
    <name type="scientific">Anaerosalibacter massiliensis</name>
    <dbReference type="NCBI Taxonomy" id="1347392"/>
    <lineage>
        <taxon>Bacteria</taxon>
        <taxon>Bacillati</taxon>
        <taxon>Bacillota</taxon>
        <taxon>Tissierellia</taxon>
        <taxon>Tissierellales</taxon>
        <taxon>Sporanaerobacteraceae</taxon>
        <taxon>Anaerosalibacter</taxon>
    </lineage>
</organism>
<dbReference type="AlphaFoldDB" id="A0A9X2MN56"/>
<evidence type="ECO:0000256" key="2">
    <source>
        <dbReference type="ARBA" id="ARBA00022723"/>
    </source>
</evidence>
<reference evidence="6" key="1">
    <citation type="submission" date="2022-07" db="EMBL/GenBank/DDBJ databases">
        <title>Enhanced cultured diversity of the mouse gut microbiota enables custom-made synthetic communities.</title>
        <authorList>
            <person name="Afrizal A."/>
        </authorList>
    </citation>
    <scope>NUCLEOTIDE SEQUENCE</scope>
    <source>
        <strain evidence="6">DSM 29482</strain>
    </source>
</reference>
<dbReference type="InterPro" id="IPR058240">
    <property type="entry name" value="rSAM_sf"/>
</dbReference>
<evidence type="ECO:0000256" key="3">
    <source>
        <dbReference type="ARBA" id="ARBA00023004"/>
    </source>
</evidence>
<dbReference type="Proteomes" id="UP001142078">
    <property type="component" value="Unassembled WGS sequence"/>
</dbReference>
<dbReference type="SUPFAM" id="SSF102114">
    <property type="entry name" value="Radical SAM enzymes"/>
    <property type="match status" value="1"/>
</dbReference>
<keyword evidence="4" id="KW-0411">Iron-sulfur</keyword>
<dbReference type="Pfam" id="PF05402">
    <property type="entry name" value="PqqD"/>
    <property type="match status" value="1"/>
</dbReference>
<dbReference type="RefSeq" id="WP_042682890.1">
    <property type="nucleotide sequence ID" value="NZ_CABKTM010000049.1"/>
</dbReference>